<gene>
    <name evidence="2" type="ORF">GCM10010201_34420</name>
</gene>
<dbReference type="InterPro" id="IPR029058">
    <property type="entry name" value="AB_hydrolase_fold"/>
</dbReference>
<reference evidence="3" key="1">
    <citation type="journal article" date="2019" name="Int. J. Syst. Evol. Microbiol.">
        <title>The Global Catalogue of Microorganisms (GCM) 10K type strain sequencing project: providing services to taxonomists for standard genome sequencing and annotation.</title>
        <authorList>
            <consortium name="The Broad Institute Genomics Platform"/>
            <consortium name="The Broad Institute Genome Sequencing Center for Infectious Disease"/>
            <person name="Wu L."/>
            <person name="Ma J."/>
        </authorList>
    </citation>
    <scope>NUCLEOTIDE SEQUENCE [LARGE SCALE GENOMIC DNA]</scope>
    <source>
        <strain evidence="3">JCM 3367</strain>
    </source>
</reference>
<dbReference type="RefSeq" id="WP_344174381.1">
    <property type="nucleotide sequence ID" value="NZ_BAAARY010000030.1"/>
</dbReference>
<dbReference type="PANTHER" id="PTHR43194:SF2">
    <property type="entry name" value="PEROXISOMAL MEMBRANE PROTEIN LPX1"/>
    <property type="match status" value="1"/>
</dbReference>
<dbReference type="SUPFAM" id="SSF53474">
    <property type="entry name" value="alpha/beta-Hydrolases"/>
    <property type="match status" value="1"/>
</dbReference>
<evidence type="ECO:0000313" key="3">
    <source>
        <dbReference type="Proteomes" id="UP001499978"/>
    </source>
</evidence>
<organism evidence="2 3">
    <name type="scientific">Pilimelia columellifera subsp. columellifera</name>
    <dbReference type="NCBI Taxonomy" id="706583"/>
    <lineage>
        <taxon>Bacteria</taxon>
        <taxon>Bacillati</taxon>
        <taxon>Actinomycetota</taxon>
        <taxon>Actinomycetes</taxon>
        <taxon>Micromonosporales</taxon>
        <taxon>Micromonosporaceae</taxon>
        <taxon>Pilimelia</taxon>
    </lineage>
</organism>
<dbReference type="Gene3D" id="3.40.50.1820">
    <property type="entry name" value="alpha/beta hydrolase"/>
    <property type="match status" value="1"/>
</dbReference>
<dbReference type="GO" id="GO:0016787">
    <property type="term" value="F:hydrolase activity"/>
    <property type="evidence" value="ECO:0007669"/>
    <property type="project" value="UniProtKB-KW"/>
</dbReference>
<evidence type="ECO:0000259" key="1">
    <source>
        <dbReference type="Pfam" id="PF12146"/>
    </source>
</evidence>
<proteinExistence type="predicted"/>
<feature type="domain" description="Serine aminopeptidase S33" evidence="1">
    <location>
        <begin position="37"/>
        <end position="243"/>
    </location>
</feature>
<dbReference type="EMBL" id="BAAARY010000030">
    <property type="protein sequence ID" value="GAA2532063.1"/>
    <property type="molecule type" value="Genomic_DNA"/>
</dbReference>
<accession>A0ABP6B1G5</accession>
<keyword evidence="3" id="KW-1185">Reference proteome</keyword>
<dbReference type="Pfam" id="PF12146">
    <property type="entry name" value="Hydrolase_4"/>
    <property type="match status" value="1"/>
</dbReference>
<evidence type="ECO:0000313" key="2">
    <source>
        <dbReference type="EMBL" id="GAA2532063.1"/>
    </source>
</evidence>
<dbReference type="Proteomes" id="UP001499978">
    <property type="component" value="Unassembled WGS sequence"/>
</dbReference>
<protein>
    <submittedName>
        <fullName evidence="2">Alpha/beta hydrolase</fullName>
    </submittedName>
</protein>
<comment type="caution">
    <text evidence="2">The sequence shown here is derived from an EMBL/GenBank/DDBJ whole genome shotgun (WGS) entry which is preliminary data.</text>
</comment>
<dbReference type="InterPro" id="IPR050228">
    <property type="entry name" value="Carboxylesterase_BioH"/>
</dbReference>
<keyword evidence="2" id="KW-0378">Hydrolase</keyword>
<sequence>MEPDLLGPPYESQTLDLGHDDEGPVVATLVRRRAEAPTRRAVLYVHGFIDYFFQTHLADFFVDRGWDFYAVDLRKYGRSLLPHQTPNFCRDVRDYYPDLDAAVQVVREQDGHDEILLLGHSTGGLVGALWAHDRREARLIDGLLLNSPFLDFNAAWVLRRPLLALVAGLGRRAPYRRFPMGVRELYGQSLHHEHRGEWSYDLRWKPLAGFPIHTGWLAAIRDGHRRVRAGLAIDVPVLVACGARSFYGRRWREAARHADAVLNVEHIARWAPRLGPRVSVVRIDGGVHDLTLSTPSVRATVFGAFDHWLRAQLPSGPKRPTD</sequence>
<name>A0ABP6B1G5_9ACTN</name>
<dbReference type="InterPro" id="IPR022742">
    <property type="entry name" value="Hydrolase_4"/>
</dbReference>
<dbReference type="PANTHER" id="PTHR43194">
    <property type="entry name" value="HYDROLASE ALPHA/BETA FOLD FAMILY"/>
    <property type="match status" value="1"/>
</dbReference>